<dbReference type="NCBIfam" id="TIGR01587">
    <property type="entry name" value="cas3_core"/>
    <property type="match status" value="1"/>
</dbReference>
<keyword evidence="8" id="KW-0067">ATP-binding</keyword>
<dbReference type="PANTHER" id="PTHR47963:SF9">
    <property type="entry name" value="CRISPR-ASSOCIATED ENDONUCLEASE_HELICASE CAS3"/>
    <property type="match status" value="1"/>
</dbReference>
<dbReference type="Gene3D" id="1.10.3210.30">
    <property type="match status" value="1"/>
</dbReference>
<dbReference type="GO" id="GO:0003723">
    <property type="term" value="F:RNA binding"/>
    <property type="evidence" value="ECO:0007669"/>
    <property type="project" value="TreeGrafter"/>
</dbReference>
<dbReference type="Gene3D" id="3.40.50.300">
    <property type="entry name" value="P-loop containing nucleotide triphosphate hydrolases"/>
    <property type="match status" value="2"/>
</dbReference>
<reference evidence="12 13" key="1">
    <citation type="submission" date="2019-08" db="EMBL/GenBank/DDBJ databases">
        <title>In-depth cultivation of the pig gut microbiome towards novel bacterial diversity and tailored functional studies.</title>
        <authorList>
            <person name="Wylensek D."/>
            <person name="Hitch T.C.A."/>
            <person name="Clavel T."/>
        </authorList>
    </citation>
    <scope>NUCLEOTIDE SEQUENCE [LARGE SCALE GENOMIC DNA]</scope>
    <source>
        <strain evidence="12 13">WB03_NA08</strain>
    </source>
</reference>
<evidence type="ECO:0000256" key="1">
    <source>
        <dbReference type="ARBA" id="ARBA00006847"/>
    </source>
</evidence>
<evidence type="ECO:0000313" key="12">
    <source>
        <dbReference type="EMBL" id="MSS84304.1"/>
    </source>
</evidence>
<keyword evidence="13" id="KW-1185">Reference proteome</keyword>
<comment type="similarity">
    <text evidence="1">In the N-terminal section; belongs to the CRISPR-associated nuclease Cas3-HD family.</text>
</comment>
<evidence type="ECO:0000259" key="11">
    <source>
        <dbReference type="PROSITE" id="PS51643"/>
    </source>
</evidence>
<comment type="caution">
    <text evidence="12">The sequence shown here is derived from an EMBL/GenBank/DDBJ whole genome shotgun (WGS) entry which is preliminary data.</text>
</comment>
<name>A0A6N7VRC5_9ACTO</name>
<dbReference type="InterPro" id="IPR006483">
    <property type="entry name" value="CRISPR-assoc_Cas3_HD"/>
</dbReference>
<feature type="domain" description="Helicase C-terminal" evidence="10">
    <location>
        <begin position="578"/>
        <end position="736"/>
    </location>
</feature>
<dbReference type="InterPro" id="IPR038257">
    <property type="entry name" value="CRISPR-assoc_Cas3_HD_sf"/>
</dbReference>
<keyword evidence="5" id="KW-0547">Nucleotide-binding</keyword>
<evidence type="ECO:0000256" key="7">
    <source>
        <dbReference type="ARBA" id="ARBA00022806"/>
    </source>
</evidence>
<evidence type="ECO:0000256" key="8">
    <source>
        <dbReference type="ARBA" id="ARBA00022840"/>
    </source>
</evidence>
<dbReference type="GO" id="GO:0004518">
    <property type="term" value="F:nuclease activity"/>
    <property type="evidence" value="ECO:0007669"/>
    <property type="project" value="UniProtKB-KW"/>
</dbReference>
<dbReference type="GO" id="GO:0003724">
    <property type="term" value="F:RNA helicase activity"/>
    <property type="evidence" value="ECO:0007669"/>
    <property type="project" value="TreeGrafter"/>
</dbReference>
<dbReference type="SUPFAM" id="SSF52540">
    <property type="entry name" value="P-loop containing nucleoside triphosphate hydrolases"/>
    <property type="match status" value="1"/>
</dbReference>
<dbReference type="NCBIfam" id="TIGR01596">
    <property type="entry name" value="cas3_HD"/>
    <property type="match status" value="1"/>
</dbReference>
<dbReference type="InterPro" id="IPR041372">
    <property type="entry name" value="Cas3_C"/>
</dbReference>
<dbReference type="PROSITE" id="PS51643">
    <property type="entry name" value="HD_CAS3"/>
    <property type="match status" value="1"/>
</dbReference>
<dbReference type="InterPro" id="IPR050547">
    <property type="entry name" value="DEAD_box_RNA_helicases"/>
</dbReference>
<dbReference type="EMBL" id="VULO01000006">
    <property type="protein sequence ID" value="MSS84304.1"/>
    <property type="molecule type" value="Genomic_DNA"/>
</dbReference>
<dbReference type="InterPro" id="IPR011545">
    <property type="entry name" value="DEAD/DEAH_box_helicase_dom"/>
</dbReference>
<evidence type="ECO:0000313" key="13">
    <source>
        <dbReference type="Proteomes" id="UP000470875"/>
    </source>
</evidence>
<evidence type="ECO:0000256" key="9">
    <source>
        <dbReference type="ARBA" id="ARBA00023118"/>
    </source>
</evidence>
<keyword evidence="3" id="KW-0540">Nuclease</keyword>
<dbReference type="InterPro" id="IPR001650">
    <property type="entry name" value="Helicase_C-like"/>
</dbReference>
<organism evidence="12 13">
    <name type="scientific">Scrofimicrobium canadense</name>
    <dbReference type="NCBI Taxonomy" id="2652290"/>
    <lineage>
        <taxon>Bacteria</taxon>
        <taxon>Bacillati</taxon>
        <taxon>Actinomycetota</taxon>
        <taxon>Actinomycetes</taxon>
        <taxon>Actinomycetales</taxon>
        <taxon>Actinomycetaceae</taxon>
        <taxon>Scrofimicrobium</taxon>
    </lineage>
</organism>
<dbReference type="Pfam" id="PF18395">
    <property type="entry name" value="Cas3_C"/>
    <property type="match status" value="1"/>
</dbReference>
<dbReference type="Pfam" id="PF18019">
    <property type="entry name" value="Cas3_HD"/>
    <property type="match status" value="1"/>
</dbReference>
<dbReference type="PANTHER" id="PTHR47963">
    <property type="entry name" value="DEAD-BOX ATP-DEPENDENT RNA HELICASE 47, MITOCHONDRIAL"/>
    <property type="match status" value="1"/>
</dbReference>
<evidence type="ECO:0000256" key="2">
    <source>
        <dbReference type="ARBA" id="ARBA00009046"/>
    </source>
</evidence>
<dbReference type="InterPro" id="IPR014001">
    <property type="entry name" value="Helicase_ATP-bd"/>
</dbReference>
<keyword evidence="4" id="KW-0479">Metal-binding</keyword>
<protein>
    <submittedName>
        <fullName evidence="12">CRISPR-associated helicase Cas3</fullName>
    </submittedName>
</protein>
<dbReference type="GO" id="GO:0016787">
    <property type="term" value="F:hydrolase activity"/>
    <property type="evidence" value="ECO:0007669"/>
    <property type="project" value="UniProtKB-KW"/>
</dbReference>
<evidence type="ECO:0000256" key="6">
    <source>
        <dbReference type="ARBA" id="ARBA00022801"/>
    </source>
</evidence>
<feature type="domain" description="HD Cas3-type" evidence="11">
    <location>
        <begin position="35"/>
        <end position="242"/>
    </location>
</feature>
<dbReference type="Proteomes" id="UP000470875">
    <property type="component" value="Unassembled WGS sequence"/>
</dbReference>
<dbReference type="Pfam" id="PF00270">
    <property type="entry name" value="DEAD"/>
    <property type="match status" value="1"/>
</dbReference>
<dbReference type="InterPro" id="IPR006474">
    <property type="entry name" value="Helicase_Cas3_CRISPR-ass_core"/>
</dbReference>
<keyword evidence="6" id="KW-0378">Hydrolase</keyword>
<dbReference type="PROSITE" id="PS51194">
    <property type="entry name" value="HELICASE_CTER"/>
    <property type="match status" value="1"/>
</dbReference>
<dbReference type="InterPro" id="IPR054712">
    <property type="entry name" value="Cas3-like_dom"/>
</dbReference>
<keyword evidence="9" id="KW-0051">Antiviral defense</keyword>
<evidence type="ECO:0000256" key="4">
    <source>
        <dbReference type="ARBA" id="ARBA00022723"/>
    </source>
</evidence>
<dbReference type="AlphaFoldDB" id="A0A6N7VRC5"/>
<keyword evidence="7" id="KW-0347">Helicase</keyword>
<proteinExistence type="inferred from homology"/>
<dbReference type="CDD" id="cd09641">
    <property type="entry name" value="Cas3''_I"/>
    <property type="match status" value="1"/>
</dbReference>
<comment type="similarity">
    <text evidence="2">In the central section; belongs to the CRISPR-associated helicase Cas3 family.</text>
</comment>
<dbReference type="Pfam" id="PF22590">
    <property type="entry name" value="Cas3-like_C_2"/>
    <property type="match status" value="1"/>
</dbReference>
<dbReference type="GO" id="GO:0005524">
    <property type="term" value="F:ATP binding"/>
    <property type="evidence" value="ECO:0007669"/>
    <property type="project" value="UniProtKB-KW"/>
</dbReference>
<dbReference type="InterPro" id="IPR027417">
    <property type="entry name" value="P-loop_NTPase"/>
</dbReference>
<dbReference type="SMART" id="SM00490">
    <property type="entry name" value="HELICc"/>
    <property type="match status" value="1"/>
</dbReference>
<evidence type="ECO:0000259" key="10">
    <source>
        <dbReference type="PROSITE" id="PS51194"/>
    </source>
</evidence>
<dbReference type="SMART" id="SM00487">
    <property type="entry name" value="DEXDc"/>
    <property type="match status" value="1"/>
</dbReference>
<gene>
    <name evidence="12" type="primary">cas3</name>
    <name evidence="12" type="ORF">FYJ24_05895</name>
</gene>
<dbReference type="RefSeq" id="WP_206192536.1">
    <property type="nucleotide sequence ID" value="NZ_VULO01000006.1"/>
</dbReference>
<dbReference type="GO" id="GO:0051607">
    <property type="term" value="P:defense response to virus"/>
    <property type="evidence" value="ECO:0007669"/>
    <property type="project" value="UniProtKB-KW"/>
</dbReference>
<dbReference type="GO" id="GO:0046872">
    <property type="term" value="F:metal ion binding"/>
    <property type="evidence" value="ECO:0007669"/>
    <property type="project" value="UniProtKB-KW"/>
</dbReference>
<sequence>MNQIPEATPIFGQAGWNFSHQWSPQALSLWAKSGDEEANLSLPQHLLDAAGVADQLWVTWIPPKVRQLLAQEIGLSEDDCHRLVVWLAATHDIGKASMPFAGMLDDSPRYRYLGDAIRDSGLHLPGRVLPVDYYHHTVAGQVILARWLCNRYGCRIRPADSLAAIAGTHHGLPSFREQVIHAAQHLDKHAPMWHEVHQEIADVMTRFTGADEVLSRLLKSGQRLTDPVQLLLTAIVIVADWIASNTEAFPLGPGARYDQERVEAGMAMINLPPLWNPDDSGLPAKEEYQRSFGWSDDRSPFPVQEAAVEVARKCEKASIMCIEASMGNGKTEASLVAAGIFAARLNCSGVMFAAPTMTTSDSLFARVSHWAKLVVNEAVVSMYLGHSKNTLNRDFAKMSRMPSIELSDESSEPGDDSQKRALTVAHEWLWGRKKGILSSMVVGTVDQLLFMALQSKHLMLRHLGLAGKVVVIDEVHAYDAYMSSYLEAALEWLGYYEVPVIMLSATLPHSVKAKLIAAYQAGASGRYRRDFIDEVPASGGTYPVITVADADKATLYPVNGATKDLAVTVAPIDDSEEDLRQVLAPIVEEGGCALVLCNTVARAQQTYHEVSQLVGDDACLLHARFTACERVEKERQLLEELGPPKDGQPSPRPKRRIVVATQVVEQSLDLDFDLIVTDIAPIDLLLQRMGRLHRHVRAAGARPAAVSVPHAFVRGVADFGDDTRAPVFADALEDIYPRALLLSTFVALGLEGSGTVVDLPAQIPLLVQDVYSDKVDIPTGWAEDFDEARDALENARIESEKKALTFQLPPPCEAQTFADLWKEQRADVADNASAEQRGFAQVRDTEPTLEVVLCQEVPGGYRPLPWLGSGYHDTVVAKDQPPEPSIAWQLATSTVRLPYRFSKPAVFDRALDQLEHETDAGWQESTLLRGQLQLCLDESFEATLANYRLRYDRNLGLIDIEVEAMKGNK</sequence>
<evidence type="ECO:0000256" key="5">
    <source>
        <dbReference type="ARBA" id="ARBA00022741"/>
    </source>
</evidence>
<evidence type="ECO:0000256" key="3">
    <source>
        <dbReference type="ARBA" id="ARBA00022722"/>
    </source>
</evidence>
<accession>A0A6N7VRC5</accession>